<evidence type="ECO:0000259" key="4">
    <source>
        <dbReference type="PROSITE" id="PS50048"/>
    </source>
</evidence>
<dbReference type="SMART" id="SM00066">
    <property type="entry name" value="GAL4"/>
    <property type="match status" value="1"/>
</dbReference>
<dbReference type="SUPFAM" id="SSF57701">
    <property type="entry name" value="Zn2/Cys6 DNA-binding domain"/>
    <property type="match status" value="1"/>
</dbReference>
<proteinExistence type="predicted"/>
<dbReference type="Proteomes" id="UP001498421">
    <property type="component" value="Unassembled WGS sequence"/>
</dbReference>
<evidence type="ECO:0000313" key="6">
    <source>
        <dbReference type="Proteomes" id="UP001498421"/>
    </source>
</evidence>
<keyword evidence="2" id="KW-0539">Nucleus</keyword>
<comment type="subcellular location">
    <subcellularLocation>
        <location evidence="1">Nucleus</location>
    </subcellularLocation>
</comment>
<sequence>MTMRSHFACFVCKRRKLKCDEVRPVCGQCKKSSRSCDFPDEFIFRIVNRGESGNGVADRENEVLSFEDDQVWIDVPRNQLKRLFVDVVSFVPPSVICEPTPAPSSSIEPPTKRPRVSRERPDTQNQDHNYGFSDGSSCGGISAFAVSTPFPASFDQSPVHQEALGSNTEQDAQPPADEHIIALRLMRHFKEGPSQWMDLFDTAAYYSNVAPIRATGSPLLKSSICALSAKHMHRIQSAKSNTEHHPQATLDADRINWGFYSTEYYHRAIGHLQAAVRNDKIGPDSSSTDRERECIFTAVAILSTYELMDKPGTAWRAHLSALPLFCSPSGSSRAAAASGEQVITICRPVFWSLARQDFLCAFISETQTRLSLDDAQLWRSAGLSLASDEKCTDLYGSPSGPVVMGSANDNEEDKRANEMIWLLSKIMNYLTKGDALVPEDYARPAKERCPVGVTQEQLLERWRKLDTGLLDWLSRLPLSFTSSARTSFAGRPGDSRDTDDCFAHLEKIWYDVPLCAAAMLSYHMARILLVVNRPQESTAIRSSVTSRLRSYEYTQQESIRHAREICGIVLANPPDAVLLHSLEPLYVAGQALRSFSERSMVIKLFRDIQKNIGWSTSYHVSKLQQEWQQGGDWVLDDDVSQIQDTFY</sequence>
<dbReference type="Pfam" id="PF11951">
    <property type="entry name" value="Fungal_trans_2"/>
    <property type="match status" value="1"/>
</dbReference>
<reference evidence="5 6" key="1">
    <citation type="journal article" date="2025" name="Microbiol. Resour. Announc.">
        <title>Draft genome sequences for Neonectria magnoliae and Neonectria punicea, canker pathogens of Liriodendron tulipifera and Acer saccharum in West Virginia.</title>
        <authorList>
            <person name="Petronek H.M."/>
            <person name="Kasson M.T."/>
            <person name="Metheny A.M."/>
            <person name="Stauder C.M."/>
            <person name="Lovett B."/>
            <person name="Lynch S.C."/>
            <person name="Garnas J.R."/>
            <person name="Kasson L.R."/>
            <person name="Stajich J.E."/>
        </authorList>
    </citation>
    <scope>NUCLEOTIDE SEQUENCE [LARGE SCALE GENOMIC DNA]</scope>
    <source>
        <strain evidence="5 6">NRRL 64651</strain>
    </source>
</reference>
<dbReference type="PROSITE" id="PS00463">
    <property type="entry name" value="ZN2_CY6_FUNGAL_1"/>
    <property type="match status" value="1"/>
</dbReference>
<keyword evidence="6" id="KW-1185">Reference proteome</keyword>
<dbReference type="PANTHER" id="PTHR37534:SF9">
    <property type="entry name" value="ZN(II)2CYS6 TRANSCRIPTION FACTOR (EUROFUNG)"/>
    <property type="match status" value="1"/>
</dbReference>
<dbReference type="Gene3D" id="4.10.240.10">
    <property type="entry name" value="Zn(2)-C6 fungal-type DNA-binding domain"/>
    <property type="match status" value="1"/>
</dbReference>
<evidence type="ECO:0000256" key="1">
    <source>
        <dbReference type="ARBA" id="ARBA00004123"/>
    </source>
</evidence>
<dbReference type="InterPro" id="IPR036864">
    <property type="entry name" value="Zn2-C6_fun-type_DNA-bd_sf"/>
</dbReference>
<dbReference type="PANTHER" id="PTHR37534">
    <property type="entry name" value="TRANSCRIPTIONAL ACTIVATOR PROTEIN UGA3"/>
    <property type="match status" value="1"/>
</dbReference>
<feature type="domain" description="Zn(2)-C6 fungal-type" evidence="4">
    <location>
        <begin position="8"/>
        <end position="38"/>
    </location>
</feature>
<gene>
    <name evidence="5" type="ORF">QQZ08_011406</name>
</gene>
<dbReference type="InterPro" id="IPR021858">
    <property type="entry name" value="Fun_TF"/>
</dbReference>
<dbReference type="EMBL" id="JAZAVK010000174">
    <property type="protein sequence ID" value="KAK7418009.1"/>
    <property type="molecule type" value="Genomic_DNA"/>
</dbReference>
<dbReference type="PROSITE" id="PS50048">
    <property type="entry name" value="ZN2_CY6_FUNGAL_2"/>
    <property type="match status" value="1"/>
</dbReference>
<dbReference type="Pfam" id="PF00172">
    <property type="entry name" value="Zn_clus"/>
    <property type="match status" value="1"/>
</dbReference>
<evidence type="ECO:0000313" key="5">
    <source>
        <dbReference type="EMBL" id="KAK7418009.1"/>
    </source>
</evidence>
<feature type="region of interest" description="Disordered" evidence="3">
    <location>
        <begin position="99"/>
        <end position="129"/>
    </location>
</feature>
<dbReference type="InterPro" id="IPR001138">
    <property type="entry name" value="Zn2Cys6_DnaBD"/>
</dbReference>
<name>A0ABR1HAW8_9HYPO</name>
<evidence type="ECO:0000256" key="2">
    <source>
        <dbReference type="ARBA" id="ARBA00023242"/>
    </source>
</evidence>
<organism evidence="5 6">
    <name type="scientific">Neonectria magnoliae</name>
    <dbReference type="NCBI Taxonomy" id="2732573"/>
    <lineage>
        <taxon>Eukaryota</taxon>
        <taxon>Fungi</taxon>
        <taxon>Dikarya</taxon>
        <taxon>Ascomycota</taxon>
        <taxon>Pezizomycotina</taxon>
        <taxon>Sordariomycetes</taxon>
        <taxon>Hypocreomycetidae</taxon>
        <taxon>Hypocreales</taxon>
        <taxon>Nectriaceae</taxon>
        <taxon>Neonectria</taxon>
    </lineage>
</organism>
<protein>
    <recommendedName>
        <fullName evidence="4">Zn(2)-C6 fungal-type domain-containing protein</fullName>
    </recommendedName>
</protein>
<evidence type="ECO:0000256" key="3">
    <source>
        <dbReference type="SAM" id="MobiDB-lite"/>
    </source>
</evidence>
<dbReference type="CDD" id="cd00067">
    <property type="entry name" value="GAL4"/>
    <property type="match status" value="1"/>
</dbReference>
<comment type="caution">
    <text evidence="5">The sequence shown here is derived from an EMBL/GenBank/DDBJ whole genome shotgun (WGS) entry which is preliminary data.</text>
</comment>
<accession>A0ABR1HAW8</accession>
<dbReference type="CDD" id="cd12148">
    <property type="entry name" value="fungal_TF_MHR"/>
    <property type="match status" value="1"/>
</dbReference>